<evidence type="ECO:0000313" key="4">
    <source>
        <dbReference type="EMBL" id="MEO1766483.1"/>
    </source>
</evidence>
<keyword evidence="3" id="KW-1133">Transmembrane helix</keyword>
<dbReference type="EMBL" id="JBAJEX010000002">
    <property type="protein sequence ID" value="MEO1766483.1"/>
    <property type="molecule type" value="Genomic_DNA"/>
</dbReference>
<keyword evidence="1" id="KW-0175">Coiled coil</keyword>
<comment type="caution">
    <text evidence="4">The sequence shown here is derived from an EMBL/GenBank/DDBJ whole genome shotgun (WGS) entry which is preliminary data.</text>
</comment>
<name>A0ABV0EFH4_9BURK</name>
<reference evidence="4 5" key="1">
    <citation type="submission" date="2024-02" db="EMBL/GenBank/DDBJ databases">
        <title>New thermophilic sulfur-oxidizing bacteria from a hot springs of the Uzon caldera (Kamchatka, Russia).</title>
        <authorList>
            <person name="Dukat A.M."/>
            <person name="Elcheninov A.G."/>
            <person name="Frolov E.N."/>
        </authorList>
    </citation>
    <scope>NUCLEOTIDE SEQUENCE [LARGE SCALE GENOMIC DNA]</scope>
    <source>
        <strain evidence="4 5">AK1</strain>
    </source>
</reference>
<sequence length="198" mass="22163">MIRINLLPHREAKRKARQQQMIVISAGVAILGVLSVFAGSLVIGTLIDRQEENNRYLKSEIAKLDKDIQEIRSLKEKTQLLLDRKKVVEELQAGRATAVRLLDQMVRQLPPGMYLKAIKQTGQKVNIQGYTQSNARVSTLMRNLEASPWLENPQLVEIKAVTVNNVRANEFSLDVTLSAPQPAGGEPNKDTQAKDKRS</sequence>
<dbReference type="Proteomes" id="UP001482231">
    <property type="component" value="Unassembled WGS sequence"/>
</dbReference>
<dbReference type="Pfam" id="PF05137">
    <property type="entry name" value="PilN"/>
    <property type="match status" value="1"/>
</dbReference>
<keyword evidence="3" id="KW-0472">Membrane</keyword>
<feature type="compositionally biased region" description="Basic and acidic residues" evidence="2">
    <location>
        <begin position="187"/>
        <end position="198"/>
    </location>
</feature>
<feature type="coiled-coil region" evidence="1">
    <location>
        <begin position="47"/>
        <end position="77"/>
    </location>
</feature>
<protein>
    <submittedName>
        <fullName evidence="4">PilN domain-containing protein</fullName>
    </submittedName>
</protein>
<evidence type="ECO:0000256" key="1">
    <source>
        <dbReference type="SAM" id="Coils"/>
    </source>
</evidence>
<keyword evidence="5" id="KW-1185">Reference proteome</keyword>
<proteinExistence type="predicted"/>
<feature type="transmembrane region" description="Helical" evidence="3">
    <location>
        <begin position="21"/>
        <end position="47"/>
    </location>
</feature>
<evidence type="ECO:0000313" key="5">
    <source>
        <dbReference type="Proteomes" id="UP001482231"/>
    </source>
</evidence>
<evidence type="ECO:0000256" key="3">
    <source>
        <dbReference type="SAM" id="Phobius"/>
    </source>
</evidence>
<gene>
    <name evidence="4" type="ORF">V6E02_04575</name>
</gene>
<evidence type="ECO:0000256" key="2">
    <source>
        <dbReference type="SAM" id="MobiDB-lite"/>
    </source>
</evidence>
<keyword evidence="3" id="KW-0812">Transmembrane</keyword>
<dbReference type="PANTHER" id="PTHR40278">
    <property type="entry name" value="DNA UTILIZATION PROTEIN HOFN"/>
    <property type="match status" value="1"/>
</dbReference>
<dbReference type="RefSeq" id="WP_347307576.1">
    <property type="nucleotide sequence ID" value="NZ_JBAJEX010000002.1"/>
</dbReference>
<feature type="region of interest" description="Disordered" evidence="2">
    <location>
        <begin position="177"/>
        <end position="198"/>
    </location>
</feature>
<dbReference type="PANTHER" id="PTHR40278:SF2">
    <property type="entry name" value="TYPE IV PILUS INNER MEMBRANE COMPONENT PILN"/>
    <property type="match status" value="1"/>
</dbReference>
<dbReference type="InterPro" id="IPR052534">
    <property type="entry name" value="Extracell_DNA_Util/SecSys_Comp"/>
</dbReference>
<accession>A0ABV0EFH4</accession>
<organism evidence="4 5">
    <name type="scientific">Thiobacter aerophilum</name>
    <dbReference type="NCBI Taxonomy" id="3121275"/>
    <lineage>
        <taxon>Bacteria</taxon>
        <taxon>Pseudomonadati</taxon>
        <taxon>Pseudomonadota</taxon>
        <taxon>Betaproteobacteria</taxon>
        <taxon>Burkholderiales</taxon>
        <taxon>Thiobacteraceae</taxon>
        <taxon>Thiobacter</taxon>
    </lineage>
</organism>
<dbReference type="InterPro" id="IPR007813">
    <property type="entry name" value="PilN"/>
</dbReference>